<gene>
    <name evidence="1" type="ORF">BJ554DRAFT_3117</name>
</gene>
<sequence length="86" mass="9326">MHWGQGVVVGAVRGLMAYNGVCGPFADFLFTGVRLLVDQTLENATGVGAPPWTWPWQEQIIDLVHKAVYAVVTGLVADRLVLGYRG</sequence>
<organism evidence="1 2">
    <name type="scientific">Olpidium bornovanus</name>
    <dbReference type="NCBI Taxonomy" id="278681"/>
    <lineage>
        <taxon>Eukaryota</taxon>
        <taxon>Fungi</taxon>
        <taxon>Fungi incertae sedis</taxon>
        <taxon>Olpidiomycota</taxon>
        <taxon>Olpidiomycotina</taxon>
        <taxon>Olpidiomycetes</taxon>
        <taxon>Olpidiales</taxon>
        <taxon>Olpidiaceae</taxon>
        <taxon>Olpidium</taxon>
    </lineage>
</organism>
<proteinExistence type="predicted"/>
<evidence type="ECO:0000313" key="2">
    <source>
        <dbReference type="Proteomes" id="UP000673691"/>
    </source>
</evidence>
<accession>A0A8H7ZPQ4</accession>
<reference evidence="1 2" key="1">
    <citation type="journal article" name="Sci. Rep.">
        <title>Genome-scale phylogenetic analyses confirm Olpidium as the closest living zoosporic fungus to the non-flagellated, terrestrial fungi.</title>
        <authorList>
            <person name="Chang Y."/>
            <person name="Rochon D."/>
            <person name="Sekimoto S."/>
            <person name="Wang Y."/>
            <person name="Chovatia M."/>
            <person name="Sandor L."/>
            <person name="Salamov A."/>
            <person name="Grigoriev I.V."/>
            <person name="Stajich J.E."/>
            <person name="Spatafora J.W."/>
        </authorList>
    </citation>
    <scope>NUCLEOTIDE SEQUENCE [LARGE SCALE GENOMIC DNA]</scope>
    <source>
        <strain evidence="1">S191</strain>
    </source>
</reference>
<dbReference type="EMBL" id="JAEFCI010010830">
    <property type="protein sequence ID" value="KAG5456985.1"/>
    <property type="molecule type" value="Genomic_DNA"/>
</dbReference>
<comment type="caution">
    <text evidence="1">The sequence shown here is derived from an EMBL/GenBank/DDBJ whole genome shotgun (WGS) entry which is preliminary data.</text>
</comment>
<name>A0A8H7ZPQ4_9FUNG</name>
<dbReference type="Proteomes" id="UP000673691">
    <property type="component" value="Unassembled WGS sequence"/>
</dbReference>
<protein>
    <submittedName>
        <fullName evidence="1">Uncharacterized protein</fullName>
    </submittedName>
</protein>
<dbReference type="AlphaFoldDB" id="A0A8H7ZPQ4"/>
<keyword evidence="2" id="KW-1185">Reference proteome</keyword>
<dbReference type="OrthoDB" id="191139at2759"/>
<evidence type="ECO:0000313" key="1">
    <source>
        <dbReference type="EMBL" id="KAG5456985.1"/>
    </source>
</evidence>